<dbReference type="RefSeq" id="WP_147146845.1">
    <property type="nucleotide sequence ID" value="NZ_BJXN01000007.1"/>
</dbReference>
<dbReference type="GO" id="GO:0006091">
    <property type="term" value="P:generation of precursor metabolites and energy"/>
    <property type="evidence" value="ECO:0007669"/>
    <property type="project" value="UniProtKB-ARBA"/>
</dbReference>
<reference evidence="11 12" key="1">
    <citation type="submission" date="2019-07" db="EMBL/GenBank/DDBJ databases">
        <title>Whole genome shotgun sequence of Oceanithermus desulfurans NBRC 100063.</title>
        <authorList>
            <person name="Hosoyama A."/>
            <person name="Uohara A."/>
            <person name="Ohji S."/>
            <person name="Ichikawa N."/>
        </authorList>
    </citation>
    <scope>NUCLEOTIDE SEQUENCE [LARGE SCALE GENOMIC DNA]</scope>
    <source>
        <strain evidence="11 12">NBRC 100063</strain>
    </source>
</reference>
<dbReference type="AlphaFoldDB" id="A0A511RL09"/>
<dbReference type="CDD" id="cd00429">
    <property type="entry name" value="RPE"/>
    <property type="match status" value="1"/>
</dbReference>
<evidence type="ECO:0000256" key="5">
    <source>
        <dbReference type="ARBA" id="ARBA00022723"/>
    </source>
</evidence>
<dbReference type="GO" id="GO:1901135">
    <property type="term" value="P:carbohydrate derivative metabolic process"/>
    <property type="evidence" value="ECO:0007669"/>
    <property type="project" value="UniProtKB-ARBA"/>
</dbReference>
<keyword evidence="8" id="KW-0464">Manganese</keyword>
<evidence type="ECO:0000256" key="3">
    <source>
        <dbReference type="ARBA" id="ARBA00001954"/>
    </source>
</evidence>
<organism evidence="11 12">
    <name type="scientific">Oceanithermus desulfurans NBRC 100063</name>
    <dbReference type="NCBI Taxonomy" id="1227550"/>
    <lineage>
        <taxon>Bacteria</taxon>
        <taxon>Thermotogati</taxon>
        <taxon>Deinococcota</taxon>
        <taxon>Deinococci</taxon>
        <taxon>Thermales</taxon>
        <taxon>Thermaceae</taxon>
        <taxon>Oceanithermus</taxon>
    </lineage>
</organism>
<comment type="subunit">
    <text evidence="4">Homodimer.</text>
</comment>
<dbReference type="FunFam" id="3.20.20.70:FF:000191">
    <property type="entry name" value="ribulose-phosphate 3-epimerase isoform X2"/>
    <property type="match status" value="1"/>
</dbReference>
<evidence type="ECO:0000256" key="8">
    <source>
        <dbReference type="ARBA" id="ARBA00023211"/>
    </source>
</evidence>
<dbReference type="GO" id="GO:0006163">
    <property type="term" value="P:purine nucleotide metabolic process"/>
    <property type="evidence" value="ECO:0007669"/>
    <property type="project" value="UniProtKB-ARBA"/>
</dbReference>
<sequence>MPETLLSVGVLAADLGRLAEELARLEEAGADWIHLDVMDGVFAPQILGDVALFKAVRRLTSLPLDVHLMVQHPERHVAAFEGADWITVHAEAGPHLHRAVAEAKRVGARAGVALNPGTHISGVVALADEVDLVLFVAVDPGFPGARFVPGTLRKVAMLRGKLEDLGASGVRIGIDGGITLDNAAEVAAAGVDVVVSGSAVFKGAGPEENIQAFHAAFGRKE</sequence>
<evidence type="ECO:0000256" key="1">
    <source>
        <dbReference type="ARBA" id="ARBA00001936"/>
    </source>
</evidence>
<keyword evidence="9" id="KW-0413">Isomerase</keyword>
<keyword evidence="5" id="KW-0479">Metal-binding</keyword>
<dbReference type="EMBL" id="BJXN01000007">
    <property type="protein sequence ID" value="GEM89747.1"/>
    <property type="molecule type" value="Genomic_DNA"/>
</dbReference>
<name>A0A511RL09_9DEIN</name>
<dbReference type="InterPro" id="IPR013785">
    <property type="entry name" value="Aldolase_TIM"/>
</dbReference>
<comment type="caution">
    <text evidence="11">The sequence shown here is derived from an EMBL/GenBank/DDBJ whole genome shotgun (WGS) entry which is preliminary data.</text>
</comment>
<evidence type="ECO:0000256" key="9">
    <source>
        <dbReference type="ARBA" id="ARBA00023235"/>
    </source>
</evidence>
<proteinExistence type="predicted"/>
<dbReference type="Proteomes" id="UP000321827">
    <property type="component" value="Unassembled WGS sequence"/>
</dbReference>
<keyword evidence="10" id="KW-0119">Carbohydrate metabolism</keyword>
<dbReference type="GO" id="GO:0016857">
    <property type="term" value="F:racemase and epimerase activity, acting on carbohydrates and derivatives"/>
    <property type="evidence" value="ECO:0007669"/>
    <property type="project" value="InterPro"/>
</dbReference>
<dbReference type="GO" id="GO:0046872">
    <property type="term" value="F:metal ion binding"/>
    <property type="evidence" value="ECO:0007669"/>
    <property type="project" value="UniProtKB-KW"/>
</dbReference>
<dbReference type="GO" id="GO:0046496">
    <property type="term" value="P:nicotinamide nucleotide metabolic process"/>
    <property type="evidence" value="ECO:0007669"/>
    <property type="project" value="UniProtKB-ARBA"/>
</dbReference>
<evidence type="ECO:0000313" key="12">
    <source>
        <dbReference type="Proteomes" id="UP000321827"/>
    </source>
</evidence>
<comment type="cofactor">
    <cofactor evidence="3">
        <name>Fe(2+)</name>
        <dbReference type="ChEBI" id="CHEBI:29033"/>
    </cofactor>
</comment>
<evidence type="ECO:0000256" key="7">
    <source>
        <dbReference type="ARBA" id="ARBA00023004"/>
    </source>
</evidence>
<dbReference type="GO" id="GO:0005975">
    <property type="term" value="P:carbohydrate metabolic process"/>
    <property type="evidence" value="ECO:0007669"/>
    <property type="project" value="InterPro"/>
</dbReference>
<dbReference type="NCBIfam" id="NF004076">
    <property type="entry name" value="PRK05581.1-4"/>
    <property type="match status" value="1"/>
</dbReference>
<evidence type="ECO:0000313" key="11">
    <source>
        <dbReference type="EMBL" id="GEM89747.1"/>
    </source>
</evidence>
<accession>A0A511RL09</accession>
<dbReference type="InterPro" id="IPR011060">
    <property type="entry name" value="RibuloseP-bd_barrel"/>
</dbReference>
<dbReference type="InterPro" id="IPR000056">
    <property type="entry name" value="Ribul_P_3_epim-like"/>
</dbReference>
<evidence type="ECO:0000256" key="2">
    <source>
        <dbReference type="ARBA" id="ARBA00001947"/>
    </source>
</evidence>
<dbReference type="PANTHER" id="PTHR11749">
    <property type="entry name" value="RIBULOSE-5-PHOSPHATE-3-EPIMERASE"/>
    <property type="match status" value="1"/>
</dbReference>
<dbReference type="Pfam" id="PF00834">
    <property type="entry name" value="Ribul_P_3_epim"/>
    <property type="match status" value="1"/>
</dbReference>
<evidence type="ECO:0000256" key="4">
    <source>
        <dbReference type="ARBA" id="ARBA00011738"/>
    </source>
</evidence>
<protein>
    <submittedName>
        <fullName evidence="11">Ribulose-phosphate 3-epimerase</fullName>
    </submittedName>
</protein>
<dbReference type="SUPFAM" id="SSF51366">
    <property type="entry name" value="Ribulose-phoshate binding barrel"/>
    <property type="match status" value="1"/>
</dbReference>
<gene>
    <name evidence="11" type="primary">cbbE</name>
    <name evidence="11" type="ORF">ODE01S_11810</name>
</gene>
<comment type="cofactor">
    <cofactor evidence="1">
        <name>Mn(2+)</name>
        <dbReference type="ChEBI" id="CHEBI:29035"/>
    </cofactor>
</comment>
<evidence type="ECO:0000256" key="6">
    <source>
        <dbReference type="ARBA" id="ARBA00022833"/>
    </source>
</evidence>
<dbReference type="OrthoDB" id="1645589at2"/>
<dbReference type="Gene3D" id="3.20.20.70">
    <property type="entry name" value="Aldolase class I"/>
    <property type="match status" value="1"/>
</dbReference>
<evidence type="ECO:0000256" key="10">
    <source>
        <dbReference type="ARBA" id="ARBA00023277"/>
    </source>
</evidence>
<keyword evidence="6" id="KW-0862">Zinc</keyword>
<keyword evidence="7" id="KW-0408">Iron</keyword>
<comment type="cofactor">
    <cofactor evidence="2">
        <name>Zn(2+)</name>
        <dbReference type="ChEBI" id="CHEBI:29105"/>
    </cofactor>
</comment>